<dbReference type="Proteomes" id="UP001190640">
    <property type="component" value="Chromosome 4"/>
</dbReference>
<dbReference type="KEGG" id="emc:129327981"/>
<dbReference type="InterPro" id="IPR013783">
    <property type="entry name" value="Ig-like_fold"/>
</dbReference>
<protein>
    <submittedName>
        <fullName evidence="15">Class I histocompatibility antigen, F10 alpha chain-like</fullName>
    </submittedName>
</protein>
<dbReference type="RefSeq" id="XP_054832701.1">
    <property type="nucleotide sequence ID" value="XM_054976726.1"/>
</dbReference>
<dbReference type="GeneID" id="129327981"/>
<keyword evidence="6" id="KW-0391">Immunity</keyword>
<evidence type="ECO:0000256" key="9">
    <source>
        <dbReference type="ARBA" id="ARBA00023157"/>
    </source>
</evidence>
<feature type="disulfide bond" evidence="11">
    <location>
        <begin position="106"/>
        <end position="118"/>
    </location>
</feature>
<sequence>MFLYSPQRKNVPSASLQGNGCRDESHGAACSSSCSSNEFTCHNGHCIPTGLACDGIDHCPDDSDEANCTCASDQFACKNGRCIPTGLACDGIDHCPDYSDEAHCSCTSAQFACKNGRCISLSLICDGEDDCRDETDESEDLCAIQGSFVHSLFYFRTAVTKLGQGLLLFMETSYIDGQPITYFDSNSRQVLPRASWMEDSLNNEYWEEQTNSTMYDEGAFRGHLGFLQKRYNQTGGLHTFQCFQGCELTEDQTKRRYFHREAYDGREIKHLSAEAHSKNRKAEEFFYWTHKRIFRPHLDCIKMLKEYLEYGDKVLKRKEPPTVEVTYKKDLETLVCRVYGFYPKEINATWWKNGAVWEQKTLRRGVVPNSDGTYYTWFTIQIDPKEKRRYQCHVEHAAVWGPLAEVLEQPEPPEMKVTHKLGANHLETLTCRIYGFYPKEINAIWKKDGEAWKQNDPWQRHPQLRRDLPDLAQHRDRSRGQGTLPVPRGTCWAPQTYGGTTAGVWPNWPIVGGVLGAAAALLLSAGIIWYISK</sequence>
<keyword evidence="2" id="KW-0490">MHC I</keyword>
<dbReference type="Gene3D" id="4.10.400.10">
    <property type="entry name" value="Low-density Lipoprotein Receptor"/>
    <property type="match status" value="3"/>
</dbReference>
<dbReference type="SUPFAM" id="SSF48726">
    <property type="entry name" value="Immunoglobulin"/>
    <property type="match status" value="2"/>
</dbReference>
<dbReference type="GO" id="GO:0002474">
    <property type="term" value="P:antigen processing and presentation of peptide antigen via MHC class I"/>
    <property type="evidence" value="ECO:0007669"/>
    <property type="project" value="UniProtKB-KW"/>
</dbReference>
<feature type="disulfide bond" evidence="11">
    <location>
        <begin position="113"/>
        <end position="131"/>
    </location>
</feature>
<dbReference type="SMART" id="SM00192">
    <property type="entry name" value="LDLa"/>
    <property type="match status" value="3"/>
</dbReference>
<dbReference type="Pfam" id="PF00057">
    <property type="entry name" value="Ldl_recept_a"/>
    <property type="match status" value="3"/>
</dbReference>
<keyword evidence="9 11" id="KW-1015">Disulfide bond</keyword>
<dbReference type="InterPro" id="IPR002172">
    <property type="entry name" value="LDrepeatLR_classA_rpt"/>
</dbReference>
<evidence type="ECO:0000256" key="10">
    <source>
        <dbReference type="ARBA" id="ARBA00023180"/>
    </source>
</evidence>
<dbReference type="CDD" id="cd07698">
    <property type="entry name" value="IgC1_MHC_I_alpha3"/>
    <property type="match status" value="1"/>
</dbReference>
<evidence type="ECO:0000256" key="5">
    <source>
        <dbReference type="ARBA" id="ARBA00022737"/>
    </source>
</evidence>
<dbReference type="InterPro" id="IPR036179">
    <property type="entry name" value="Ig-like_dom_sf"/>
</dbReference>
<feature type="transmembrane region" description="Helical" evidence="12">
    <location>
        <begin position="508"/>
        <end position="531"/>
    </location>
</feature>
<dbReference type="FunFam" id="4.10.400.10:FF:000034">
    <property type="entry name" value="Low-density lipoprotein receptor-related protein 2"/>
    <property type="match status" value="2"/>
</dbReference>
<comment type="caution">
    <text evidence="11">Lacks conserved residue(s) required for the propagation of feature annotation.</text>
</comment>
<dbReference type="PROSITE" id="PS50068">
    <property type="entry name" value="LDLRA_2"/>
    <property type="match status" value="3"/>
</dbReference>
<dbReference type="SMART" id="SM00407">
    <property type="entry name" value="IGc1"/>
    <property type="match status" value="1"/>
</dbReference>
<evidence type="ECO:0000256" key="11">
    <source>
        <dbReference type="PROSITE-ProRule" id="PRU00124"/>
    </source>
</evidence>
<keyword evidence="8 12" id="KW-0472">Membrane</keyword>
<dbReference type="Pfam" id="PF07654">
    <property type="entry name" value="C1-set"/>
    <property type="match status" value="2"/>
</dbReference>
<keyword evidence="7 12" id="KW-1133">Transmembrane helix</keyword>
<evidence type="ECO:0000256" key="7">
    <source>
        <dbReference type="ARBA" id="ARBA00022989"/>
    </source>
</evidence>
<dbReference type="InterPro" id="IPR003597">
    <property type="entry name" value="Ig_C1-set"/>
</dbReference>
<evidence type="ECO:0000259" key="13">
    <source>
        <dbReference type="PROSITE" id="PS50835"/>
    </source>
</evidence>
<feature type="domain" description="Ig-like" evidence="13">
    <location>
        <begin position="296"/>
        <end position="396"/>
    </location>
</feature>
<dbReference type="PRINTS" id="PR00261">
    <property type="entry name" value="LDLRECEPTOR"/>
</dbReference>
<dbReference type="InterPro" id="IPR007110">
    <property type="entry name" value="Ig-like_dom"/>
</dbReference>
<evidence type="ECO:0000256" key="1">
    <source>
        <dbReference type="ARBA" id="ARBA00004479"/>
    </source>
</evidence>
<evidence type="ECO:0000313" key="15">
    <source>
        <dbReference type="RefSeq" id="XP_054832701.1"/>
    </source>
</evidence>
<dbReference type="CDD" id="cd00112">
    <property type="entry name" value="LDLa"/>
    <property type="match status" value="3"/>
</dbReference>
<keyword evidence="5" id="KW-0677">Repeat</keyword>
<dbReference type="PROSITE" id="PS01209">
    <property type="entry name" value="LDLRA_1"/>
    <property type="match status" value="1"/>
</dbReference>
<gene>
    <name evidence="15" type="primary">LOC129327981</name>
</gene>
<dbReference type="Gene3D" id="2.60.40.10">
    <property type="entry name" value="Immunoglobulins"/>
    <property type="match status" value="2"/>
</dbReference>
<dbReference type="Pfam" id="PF00129">
    <property type="entry name" value="MHC_I"/>
    <property type="match status" value="1"/>
</dbReference>
<dbReference type="SUPFAM" id="SSF57424">
    <property type="entry name" value="LDL receptor-like module"/>
    <property type="match status" value="3"/>
</dbReference>
<evidence type="ECO:0000256" key="6">
    <source>
        <dbReference type="ARBA" id="ARBA00022859"/>
    </source>
</evidence>
<feature type="disulfide bond" evidence="11">
    <location>
        <begin position="70"/>
        <end position="82"/>
    </location>
</feature>
<dbReference type="InterPro" id="IPR023415">
    <property type="entry name" value="LDLR_class-A_CS"/>
</dbReference>
<feature type="domain" description="Ig-like" evidence="13">
    <location>
        <begin position="402"/>
        <end position="457"/>
    </location>
</feature>
<keyword evidence="14" id="KW-1185">Reference proteome</keyword>
<dbReference type="GO" id="GO:0042612">
    <property type="term" value="C:MHC class I protein complex"/>
    <property type="evidence" value="ECO:0007669"/>
    <property type="project" value="UniProtKB-KW"/>
</dbReference>
<dbReference type="InterPro" id="IPR050208">
    <property type="entry name" value="MHC_class-I_related"/>
</dbReference>
<evidence type="ECO:0000256" key="8">
    <source>
        <dbReference type="ARBA" id="ARBA00023136"/>
    </source>
</evidence>
<keyword evidence="10" id="KW-0325">Glycoprotein</keyword>
<keyword evidence="3 12" id="KW-0812">Transmembrane</keyword>
<feature type="disulfide bond" evidence="11">
    <location>
        <begin position="53"/>
        <end position="68"/>
    </location>
</feature>
<dbReference type="InterPro" id="IPR011162">
    <property type="entry name" value="MHC_I/II-like_Ag-recog"/>
</dbReference>
<name>A0AA97J863_EUBMA</name>
<feature type="disulfide bond" evidence="11">
    <location>
        <begin position="89"/>
        <end position="104"/>
    </location>
</feature>
<feature type="disulfide bond" evidence="11">
    <location>
        <begin position="41"/>
        <end position="59"/>
    </location>
</feature>
<dbReference type="InterPro" id="IPR003006">
    <property type="entry name" value="Ig/MHC_CS"/>
</dbReference>
<dbReference type="PROSITE" id="PS50835">
    <property type="entry name" value="IG_LIKE"/>
    <property type="match status" value="2"/>
</dbReference>
<dbReference type="FunFam" id="2.60.40.10:FF:000204">
    <property type="entry name" value="Major histocompatibility complex, class I-related protein"/>
    <property type="match status" value="1"/>
</dbReference>
<dbReference type="InterPro" id="IPR011161">
    <property type="entry name" value="MHC_I-like_Ag-recog"/>
</dbReference>
<evidence type="ECO:0000313" key="14">
    <source>
        <dbReference type="Proteomes" id="UP001190640"/>
    </source>
</evidence>
<dbReference type="AlphaFoldDB" id="A0AA97J863"/>
<feature type="disulfide bond" evidence="11">
    <location>
        <begin position="34"/>
        <end position="46"/>
    </location>
</feature>
<keyword evidence="4" id="KW-0732">Signal</keyword>
<accession>A0AA97J863</accession>
<dbReference type="PROSITE" id="PS00290">
    <property type="entry name" value="IG_MHC"/>
    <property type="match status" value="1"/>
</dbReference>
<proteinExistence type="predicted"/>
<feature type="disulfide bond" evidence="11">
    <location>
        <begin position="77"/>
        <end position="95"/>
    </location>
</feature>
<dbReference type="GO" id="GO:0005615">
    <property type="term" value="C:extracellular space"/>
    <property type="evidence" value="ECO:0007669"/>
    <property type="project" value="TreeGrafter"/>
</dbReference>
<dbReference type="PANTHER" id="PTHR16675">
    <property type="entry name" value="MHC CLASS I-RELATED"/>
    <property type="match status" value="1"/>
</dbReference>
<dbReference type="PANTHER" id="PTHR16675:SF242">
    <property type="entry name" value="MAJOR HISTOCOMPATIBILITY COMPLEX CLASS I-RELATED GENE PROTEIN"/>
    <property type="match status" value="1"/>
</dbReference>
<dbReference type="GO" id="GO:0006955">
    <property type="term" value="P:immune response"/>
    <property type="evidence" value="ECO:0007669"/>
    <property type="project" value="TreeGrafter"/>
</dbReference>
<dbReference type="SUPFAM" id="SSF54452">
    <property type="entry name" value="MHC antigen-recognition domain"/>
    <property type="match status" value="1"/>
</dbReference>
<evidence type="ECO:0000256" key="2">
    <source>
        <dbReference type="ARBA" id="ARBA00022451"/>
    </source>
</evidence>
<dbReference type="Gene3D" id="3.30.500.10">
    <property type="entry name" value="MHC class I-like antigen recognition-like"/>
    <property type="match status" value="1"/>
</dbReference>
<dbReference type="InterPro" id="IPR036055">
    <property type="entry name" value="LDL_receptor-like_sf"/>
</dbReference>
<dbReference type="GO" id="GO:0009897">
    <property type="term" value="C:external side of plasma membrane"/>
    <property type="evidence" value="ECO:0007669"/>
    <property type="project" value="TreeGrafter"/>
</dbReference>
<evidence type="ECO:0000256" key="4">
    <source>
        <dbReference type="ARBA" id="ARBA00022729"/>
    </source>
</evidence>
<comment type="subcellular location">
    <subcellularLocation>
        <location evidence="1">Membrane</location>
        <topology evidence="1">Single-pass type I membrane protein</topology>
    </subcellularLocation>
</comment>
<evidence type="ECO:0000256" key="12">
    <source>
        <dbReference type="SAM" id="Phobius"/>
    </source>
</evidence>
<dbReference type="InterPro" id="IPR037055">
    <property type="entry name" value="MHC_I-like_Ag-recog_sf"/>
</dbReference>
<evidence type="ECO:0000256" key="3">
    <source>
        <dbReference type="ARBA" id="ARBA00022692"/>
    </source>
</evidence>
<organism evidence="14 15">
    <name type="scientific">Eublepharis macularius</name>
    <name type="common">Leopard gecko</name>
    <name type="synonym">Cyrtodactylus macularius</name>
    <dbReference type="NCBI Taxonomy" id="481883"/>
    <lineage>
        <taxon>Eukaryota</taxon>
        <taxon>Metazoa</taxon>
        <taxon>Chordata</taxon>
        <taxon>Craniata</taxon>
        <taxon>Vertebrata</taxon>
        <taxon>Euteleostomi</taxon>
        <taxon>Lepidosauria</taxon>
        <taxon>Squamata</taxon>
        <taxon>Bifurcata</taxon>
        <taxon>Gekkota</taxon>
        <taxon>Eublepharidae</taxon>
        <taxon>Eublepharinae</taxon>
        <taxon>Eublepharis</taxon>
    </lineage>
</organism>
<reference evidence="15" key="1">
    <citation type="submission" date="2025-08" db="UniProtKB">
        <authorList>
            <consortium name="RefSeq"/>
        </authorList>
    </citation>
    <scope>IDENTIFICATION</scope>
    <source>
        <tissue evidence="15">Blood</tissue>
    </source>
</reference>